<dbReference type="PANTHER" id="PTHR15904:SF17">
    <property type="entry name" value="RHO-GAP DOMAIN-CONTAINING PROTEIN"/>
    <property type="match status" value="1"/>
</dbReference>
<name>A0AAD9KQ93_RIDPI</name>
<dbReference type="Pfam" id="PF26116">
    <property type="entry name" value="FAM13A"/>
    <property type="match status" value="1"/>
</dbReference>
<feature type="domain" description="Rho-GAP" evidence="4">
    <location>
        <begin position="25"/>
        <end position="213"/>
    </location>
</feature>
<evidence type="ECO:0000256" key="2">
    <source>
        <dbReference type="SAM" id="Coils"/>
    </source>
</evidence>
<evidence type="ECO:0000313" key="5">
    <source>
        <dbReference type="EMBL" id="KAK2174658.1"/>
    </source>
</evidence>
<dbReference type="InterPro" id="IPR000198">
    <property type="entry name" value="RhoGAP_dom"/>
</dbReference>
<comment type="caution">
    <text evidence="5">The sequence shown here is derived from an EMBL/GenBank/DDBJ whole genome shotgun (WGS) entry which is preliminary data.</text>
</comment>
<accession>A0AAD9KQ93</accession>
<feature type="compositionally biased region" description="Basic residues" evidence="3">
    <location>
        <begin position="526"/>
        <end position="537"/>
    </location>
</feature>
<dbReference type="CDD" id="cd00159">
    <property type="entry name" value="RhoGAP"/>
    <property type="match status" value="1"/>
</dbReference>
<dbReference type="Gene3D" id="1.10.555.10">
    <property type="entry name" value="Rho GTPase activation protein"/>
    <property type="match status" value="1"/>
</dbReference>
<sequence length="1087" mass="120452">MKKILGSPLGSRKKSATQQQQYFGTPLDTLLRREDGRIPHLVSKICDYVLTNGLEVEGVFRVSGSTRTVDKIRVMFDKTGDADLDEIADVIAIASVLKSFLRELPEGAVSEDATQRFVIAQQENEKDKTEALRKLRSLILTLPNANYDLLKFLCRFLVFVTRHESDNKMSPQALAIVFGPNLFRCGSGFSGLKDQGITNFIVLKFITEYDSLFLEENEVSPYDIPRGQETMKVGVTPHHRAAPPPPDSTDGARIPKRPAPLVPQAAEERSGSAGGSPAKSASGSISSPLRDDESLDTYRSASPFPLDTDRSESILTPRLSSSNTEEVDHVITSVVVEHLFGNSSSDDDATPVTRDDVVVRSEPPVPPPRRKRKEETTGVPPEASADNGRVEEEEPVMSVKERIQKLTSDQTPTVAPRDTAKIPRQRPKSSAFELFEKQGLIIGMGAPPPKVAAASHEASQGALDMDVDDRRNNDITSTNNSSTSCREALSQQEDRNVTSTQDNATFDTLERSQGTLGSFKRAAGPKNRRNPTRPVRRPRADVSADVSEDTPAMKNGSVEVIDLQATNAALHEAEHEQATNEMCHVNANTTAGLKPRIGFLNIHGNNSCLEPQLPNKSPDHSPASSTSNKPFVPPLDLSILHEHIEGGDAIPAAQGQSLSLQKTRPLRESDEVVISPRMSKLRKKTNGQTDTDMPPSPPTEQSLIVFQSGTRIGDDEQALQIKQLTKKIQSCKRKIKLFEEEFEVEHGYRPSQSDKASRPDIKKYMQELARARKELKRTKEAENEHNSVTMLPTAFLDYRHGSLDDSHSPMSSHLGLLDTRHGSLDSRHGSLDTAHGSSDATMEDTLHHLLGKLGSKRRDAGRPDDVTLMGRDQIVEEKLAVQKALLHFEAIHGRPATKCEKDLMRPLYDRYRSIKRILAKPHSPADKASDLVPVPEGSAMDFPSPSISAKSSNREPIVVPTAQVDADHDSFMMHDDAVLLTQHLVPSGDLHYDDDPVEVRHNVSPSRNLHELSSSELFEEQQRVTGDKRRLRKILRHFEDDFFAKTGRKVQKDDRTPMQTEYHEYKQIKARLKLLDALLSKHDTSDA</sequence>
<dbReference type="PANTHER" id="PTHR15904">
    <property type="entry name" value="FAM13"/>
    <property type="match status" value="1"/>
</dbReference>
<dbReference type="PROSITE" id="PS50238">
    <property type="entry name" value="RHOGAP"/>
    <property type="match status" value="1"/>
</dbReference>
<feature type="region of interest" description="Disordered" evidence="3">
    <location>
        <begin position="922"/>
        <end position="956"/>
    </location>
</feature>
<evidence type="ECO:0000313" key="6">
    <source>
        <dbReference type="Proteomes" id="UP001209878"/>
    </source>
</evidence>
<dbReference type="Proteomes" id="UP001209878">
    <property type="component" value="Unassembled WGS sequence"/>
</dbReference>
<proteinExistence type="inferred from homology"/>
<dbReference type="GO" id="GO:0007165">
    <property type="term" value="P:signal transduction"/>
    <property type="evidence" value="ECO:0007669"/>
    <property type="project" value="InterPro"/>
</dbReference>
<feature type="compositionally biased region" description="Low complexity" evidence="3">
    <location>
        <begin position="474"/>
        <end position="486"/>
    </location>
</feature>
<comment type="similarity">
    <text evidence="1">Belongs to the FAM13 family.</text>
</comment>
<feature type="coiled-coil region" evidence="2">
    <location>
        <begin position="721"/>
        <end position="788"/>
    </location>
</feature>
<feature type="region of interest" description="Disordered" evidence="3">
    <location>
        <begin position="610"/>
        <end position="634"/>
    </location>
</feature>
<feature type="region of interest" description="Disordered" evidence="3">
    <location>
        <begin position="236"/>
        <end position="321"/>
    </location>
</feature>
<evidence type="ECO:0000259" key="4">
    <source>
        <dbReference type="PROSITE" id="PS50238"/>
    </source>
</evidence>
<organism evidence="5 6">
    <name type="scientific">Ridgeia piscesae</name>
    <name type="common">Tubeworm</name>
    <dbReference type="NCBI Taxonomy" id="27915"/>
    <lineage>
        <taxon>Eukaryota</taxon>
        <taxon>Metazoa</taxon>
        <taxon>Spiralia</taxon>
        <taxon>Lophotrochozoa</taxon>
        <taxon>Annelida</taxon>
        <taxon>Polychaeta</taxon>
        <taxon>Sedentaria</taxon>
        <taxon>Canalipalpata</taxon>
        <taxon>Sabellida</taxon>
        <taxon>Siboglinidae</taxon>
        <taxon>Ridgeia</taxon>
    </lineage>
</organism>
<evidence type="ECO:0000256" key="1">
    <source>
        <dbReference type="ARBA" id="ARBA00007549"/>
    </source>
</evidence>
<dbReference type="SUPFAM" id="SSF48350">
    <property type="entry name" value="GTPase activation domain, GAP"/>
    <property type="match status" value="1"/>
</dbReference>
<feature type="compositionally biased region" description="Polar residues" evidence="3">
    <location>
        <begin position="497"/>
        <end position="516"/>
    </location>
</feature>
<keyword evidence="2" id="KW-0175">Coiled coil</keyword>
<dbReference type="EMBL" id="JAODUO010000785">
    <property type="protein sequence ID" value="KAK2174658.1"/>
    <property type="molecule type" value="Genomic_DNA"/>
</dbReference>
<feature type="region of interest" description="Disordered" evidence="3">
    <location>
        <begin position="680"/>
        <end position="699"/>
    </location>
</feature>
<evidence type="ECO:0000256" key="3">
    <source>
        <dbReference type="SAM" id="MobiDB-lite"/>
    </source>
</evidence>
<dbReference type="InterPro" id="IPR008936">
    <property type="entry name" value="Rho_GTPase_activation_prot"/>
</dbReference>
<reference evidence="5" key="1">
    <citation type="journal article" date="2023" name="Mol. Biol. Evol.">
        <title>Third-Generation Sequencing Reveals the Adaptive Role of the Epigenome in Three Deep-Sea Polychaetes.</title>
        <authorList>
            <person name="Perez M."/>
            <person name="Aroh O."/>
            <person name="Sun Y."/>
            <person name="Lan Y."/>
            <person name="Juniper S.K."/>
            <person name="Young C.R."/>
            <person name="Angers B."/>
            <person name="Qian P.Y."/>
        </authorList>
    </citation>
    <scope>NUCLEOTIDE SEQUENCE</scope>
    <source>
        <strain evidence="5">R07B-5</strain>
    </source>
</reference>
<dbReference type="InterPro" id="IPR039102">
    <property type="entry name" value="FAM13"/>
</dbReference>
<feature type="region of interest" description="Disordered" evidence="3">
    <location>
        <begin position="446"/>
        <end position="554"/>
    </location>
</feature>
<protein>
    <recommendedName>
        <fullName evidence="4">Rho-GAP domain-containing protein</fullName>
    </recommendedName>
</protein>
<keyword evidence="6" id="KW-1185">Reference proteome</keyword>
<dbReference type="InterPro" id="IPR059029">
    <property type="entry name" value="FAM13A_dom"/>
</dbReference>
<dbReference type="Pfam" id="PF00620">
    <property type="entry name" value="RhoGAP"/>
    <property type="match status" value="1"/>
</dbReference>
<dbReference type="AlphaFoldDB" id="A0AAD9KQ93"/>
<feature type="compositionally biased region" description="Low complexity" evidence="3">
    <location>
        <begin position="275"/>
        <end position="287"/>
    </location>
</feature>
<feature type="region of interest" description="Disordered" evidence="3">
    <location>
        <begin position="341"/>
        <end position="431"/>
    </location>
</feature>
<gene>
    <name evidence="5" type="ORF">NP493_786g01006</name>
</gene>
<dbReference type="SMART" id="SM00324">
    <property type="entry name" value="RhoGAP"/>
    <property type="match status" value="1"/>
</dbReference>